<evidence type="ECO:0000256" key="3">
    <source>
        <dbReference type="ARBA" id="ARBA00018192"/>
    </source>
</evidence>
<evidence type="ECO:0000256" key="6">
    <source>
        <dbReference type="ARBA" id="ARBA00022692"/>
    </source>
</evidence>
<comment type="subcellular location">
    <subcellularLocation>
        <location evidence="1 14">Mitochondrion inner membrane</location>
        <topology evidence="1 14">Single-pass membrane protein</topology>
        <orientation evidence="1 14">Matrix side</orientation>
    </subcellularLocation>
</comment>
<evidence type="ECO:0000256" key="7">
    <source>
        <dbReference type="ARBA" id="ARBA00022792"/>
    </source>
</evidence>
<keyword evidence="8 14" id="KW-0249">Electron transport</keyword>
<keyword evidence="15" id="KW-0830">Ubiquinone</keyword>
<evidence type="ECO:0000313" key="15">
    <source>
        <dbReference type="EMBL" id="MDE47357.1"/>
    </source>
</evidence>
<keyword evidence="10 14" id="KW-0496">Mitochondrion</keyword>
<comment type="similarity">
    <text evidence="2 14">Belongs to the complex I NDUFA13 subunit family.</text>
</comment>
<keyword evidence="7 14" id="KW-0999">Mitochondrion inner membrane</keyword>
<comment type="function">
    <text evidence="14">Complex I functions in the transfer of electrons from NADH to the respiratory chain. Accessory subunit of the mitochondrial membrane respiratory chain NADH dehydrogenase (Complex I), that is believed not to be involved in catalysis.</text>
</comment>
<evidence type="ECO:0000256" key="4">
    <source>
        <dbReference type="ARBA" id="ARBA00022448"/>
    </source>
</evidence>
<protein>
    <recommendedName>
        <fullName evidence="3 14">NADH dehydrogenase [ubiquinone] 1 alpha subcomplex subunit 13</fullName>
    </recommendedName>
</protein>
<keyword evidence="9 14" id="KW-1133">Transmembrane helix</keyword>
<evidence type="ECO:0000256" key="5">
    <source>
        <dbReference type="ARBA" id="ARBA00022660"/>
    </source>
</evidence>
<dbReference type="PANTHER" id="PTHR12966:SF0">
    <property type="entry name" value="NADH DEHYDROGENASE [UBIQUINONE] 1 ALPHA SUBCOMPLEX SUBUNIT 13"/>
    <property type="match status" value="1"/>
</dbReference>
<dbReference type="GO" id="GO:0045271">
    <property type="term" value="C:respiratory chain complex I"/>
    <property type="evidence" value="ECO:0007669"/>
    <property type="project" value="UniProtKB-UniRule"/>
</dbReference>
<comment type="subunit">
    <text evidence="13">Complex I is composed of 45 different subunits. Interacts with CARD15, but not with CARD4. Interacts with STAT3, but not with STAT1, STAT2 and STAT5A. Interacts with OLFM4.</text>
</comment>
<keyword evidence="5 14" id="KW-0679">Respiratory chain</keyword>
<organism evidence="15">
    <name type="scientific">Aceria tosichella</name>
    <name type="common">wheat curl mite</name>
    <dbReference type="NCBI Taxonomy" id="561515"/>
    <lineage>
        <taxon>Eukaryota</taxon>
        <taxon>Metazoa</taxon>
        <taxon>Ecdysozoa</taxon>
        <taxon>Arthropoda</taxon>
        <taxon>Chelicerata</taxon>
        <taxon>Arachnida</taxon>
        <taxon>Acari</taxon>
        <taxon>Acariformes</taxon>
        <taxon>Trombidiformes</taxon>
        <taxon>Prostigmata</taxon>
        <taxon>Eupodina</taxon>
        <taxon>Eriophyoidea</taxon>
        <taxon>Eriophyidae</taxon>
        <taxon>Eriophyinae</taxon>
        <taxon>Aceriini</taxon>
        <taxon>Aceria</taxon>
    </lineage>
</organism>
<evidence type="ECO:0000256" key="12">
    <source>
        <dbReference type="ARBA" id="ARBA00045908"/>
    </source>
</evidence>
<dbReference type="InterPro" id="IPR009346">
    <property type="entry name" value="GRIM-19"/>
</dbReference>
<evidence type="ECO:0000256" key="1">
    <source>
        <dbReference type="ARBA" id="ARBA00004298"/>
    </source>
</evidence>
<feature type="transmembrane region" description="Helical" evidence="14">
    <location>
        <begin position="23"/>
        <end position="45"/>
    </location>
</feature>
<evidence type="ECO:0000256" key="13">
    <source>
        <dbReference type="ARBA" id="ARBA00046797"/>
    </source>
</evidence>
<proteinExistence type="inferred from homology"/>
<dbReference type="GO" id="GO:0005743">
    <property type="term" value="C:mitochondrial inner membrane"/>
    <property type="evidence" value="ECO:0007669"/>
    <property type="project" value="UniProtKB-SubCell"/>
</dbReference>
<comment type="function">
    <text evidence="12">Accessory subunit of the mitochondrial membrane respiratory chain NADH dehydrogenase (Complex I), that is believed not to be involved in catalysis. Complex I functions in the transfer of electrons from NADH to the respiratory chain. The immediate electron acceptor for the enzyme is believed to be ubiquinone. Involved in the interferon/all-trans-retinoic acid (IFN/RA) induced cell death. This apoptotic activity is inhibited by interaction with viral IRF1. Prevents the transactivation of STAT3 target genes. May play a role in CARD15-mediated innate mucosal responses and serve to regulate intestinal epithelial cell responses to microbes.</text>
</comment>
<evidence type="ECO:0000256" key="2">
    <source>
        <dbReference type="ARBA" id="ARBA00007312"/>
    </source>
</evidence>
<evidence type="ECO:0000256" key="11">
    <source>
        <dbReference type="ARBA" id="ARBA00023136"/>
    </source>
</evidence>
<evidence type="ECO:0000256" key="10">
    <source>
        <dbReference type="ARBA" id="ARBA00023128"/>
    </source>
</evidence>
<reference evidence="15" key="1">
    <citation type="submission" date="2018-10" db="EMBL/GenBank/DDBJ databases">
        <title>Transcriptome assembly of Aceria tosichella (Wheat curl mite) Type 2.</title>
        <authorList>
            <person name="Scully E.D."/>
            <person name="Geib S.M."/>
            <person name="Palmer N.A."/>
            <person name="Gupta A.K."/>
            <person name="Sarath G."/>
            <person name="Tatineni S."/>
        </authorList>
    </citation>
    <scope>NUCLEOTIDE SEQUENCE</scope>
    <source>
        <strain evidence="15">LincolnNE</strain>
    </source>
</reference>
<keyword evidence="6 14" id="KW-0812">Transmembrane</keyword>
<evidence type="ECO:0000256" key="8">
    <source>
        <dbReference type="ARBA" id="ARBA00022982"/>
    </source>
</evidence>
<dbReference type="PANTHER" id="PTHR12966">
    <property type="entry name" value="NADH DEHYDROGENASE UBIQUINONE 1 ALPHA SUBCOMPLEX SUBUNIT 13"/>
    <property type="match status" value="1"/>
</dbReference>
<dbReference type="Pfam" id="PF06212">
    <property type="entry name" value="GRIM-19"/>
    <property type="match status" value="1"/>
</dbReference>
<name>A0A6G1SB16_9ACAR</name>
<dbReference type="EMBL" id="GGYP01002586">
    <property type="protein sequence ID" value="MDE47357.1"/>
    <property type="molecule type" value="Transcribed_RNA"/>
</dbReference>
<dbReference type="AlphaFoldDB" id="A0A6G1SB16"/>
<evidence type="ECO:0000256" key="9">
    <source>
        <dbReference type="ARBA" id="ARBA00022989"/>
    </source>
</evidence>
<keyword evidence="4 14" id="KW-0813">Transport</keyword>
<gene>
    <name evidence="15" type="primary">NDUFA13_0</name>
    <name evidence="15" type="ORF">g.20107</name>
</gene>
<sequence length="145" mass="17328">MQDLPPPNGFGTISVTRVQPKPLIRQSILLAASVLLTWHGFNFLGEWRKRLRILKMEQMEHYIATIPFLFAEQERKYLIQLHRIRENERELMKDVPGWKVGTLYGEPVYKTLPKNYLPCVSPDEFTLGRPREEWLYKVINPDYWW</sequence>
<accession>A0A6G1SB16</accession>
<keyword evidence="11 14" id="KW-0472">Membrane</keyword>
<evidence type="ECO:0000256" key="14">
    <source>
        <dbReference type="RuleBase" id="RU368034"/>
    </source>
</evidence>